<feature type="transmembrane region" description="Helical" evidence="1">
    <location>
        <begin position="107"/>
        <end position="129"/>
    </location>
</feature>
<organism evidence="2 3">
    <name type="scientific">Tenacibaculum soleae</name>
    <dbReference type="NCBI Taxonomy" id="447689"/>
    <lineage>
        <taxon>Bacteria</taxon>
        <taxon>Pseudomonadati</taxon>
        <taxon>Bacteroidota</taxon>
        <taxon>Flavobacteriia</taxon>
        <taxon>Flavobacteriales</taxon>
        <taxon>Flavobacteriaceae</taxon>
        <taxon>Tenacibaculum</taxon>
    </lineage>
</organism>
<protein>
    <submittedName>
        <fullName evidence="2">Uncharacterized protein</fullName>
    </submittedName>
</protein>
<keyword evidence="1" id="KW-1133">Transmembrane helix</keyword>
<reference evidence="2 3" key="1">
    <citation type="submission" date="2016-06" db="EMBL/GenBank/DDBJ databases">
        <title>Draft Genome Sequence of Tenacibaculum soleae UCD-KL19.</title>
        <authorList>
            <person name="Eisen J.A."/>
            <person name="Coil D.A."/>
            <person name="Lujan K.M."/>
        </authorList>
    </citation>
    <scope>NUCLEOTIDE SEQUENCE [LARGE SCALE GENOMIC DNA]</scope>
    <source>
        <strain evidence="2 3">UCD-KL19</strain>
    </source>
</reference>
<comment type="caution">
    <text evidence="2">The sequence shown here is derived from an EMBL/GenBank/DDBJ whole genome shotgun (WGS) entry which is preliminary data.</text>
</comment>
<dbReference type="RefSeq" id="WP_068702488.1">
    <property type="nucleotide sequence ID" value="NZ_JAUOSW010000004.1"/>
</dbReference>
<keyword evidence="1" id="KW-0472">Membrane</keyword>
<name>A0A1B9Y1Z8_9FLAO</name>
<feature type="transmembrane region" description="Helical" evidence="1">
    <location>
        <begin position="149"/>
        <end position="168"/>
    </location>
</feature>
<evidence type="ECO:0000313" key="3">
    <source>
        <dbReference type="Proteomes" id="UP000093186"/>
    </source>
</evidence>
<evidence type="ECO:0000313" key="2">
    <source>
        <dbReference type="EMBL" id="OCK43779.1"/>
    </source>
</evidence>
<keyword evidence="1" id="KW-0812">Transmembrane</keyword>
<feature type="transmembrane region" description="Helical" evidence="1">
    <location>
        <begin position="180"/>
        <end position="201"/>
    </location>
</feature>
<proteinExistence type="predicted"/>
<dbReference type="AlphaFoldDB" id="A0A1B9Y1Z8"/>
<evidence type="ECO:0000256" key="1">
    <source>
        <dbReference type="SAM" id="Phobius"/>
    </source>
</evidence>
<gene>
    <name evidence="2" type="ORF">BA195_03505</name>
</gene>
<dbReference type="OrthoDB" id="1187644at2"/>
<dbReference type="Proteomes" id="UP000093186">
    <property type="component" value="Unassembled WGS sequence"/>
</dbReference>
<feature type="transmembrane region" description="Helical" evidence="1">
    <location>
        <begin position="81"/>
        <end position="100"/>
    </location>
</feature>
<feature type="transmembrane region" description="Helical" evidence="1">
    <location>
        <begin position="6"/>
        <end position="25"/>
    </location>
</feature>
<feature type="transmembrane region" description="Helical" evidence="1">
    <location>
        <begin position="256"/>
        <end position="276"/>
    </location>
</feature>
<feature type="transmembrane region" description="Helical" evidence="1">
    <location>
        <begin position="45"/>
        <end position="69"/>
    </location>
</feature>
<sequence length="283" mass="33434">MNILLAITNILFNPFSFLIFISFSFKKDSYFFTKEGTNVMKLKLVPYLLFYSIYLTTILCVTYLFSFYNDFNFWEVFIPKNLYISSITWLITAITLRAYLKGMEGNIMGFIFFPLLILSILTLTIFSFFDILSYPKLLTSNLPILKINFWLRLLIHSFCPFYIIVFLNSKEHEKREKDDFITPLLSSLILQFMFFSINWVITYLFGTPLTFSLFFGEGQTIVYYIPMIGGFFLFVLFFLSKIIPTEKSKRYKLETISYYVTFINFGLIILELINYLNLISASF</sequence>
<feature type="transmembrane region" description="Helical" evidence="1">
    <location>
        <begin position="221"/>
        <end position="244"/>
    </location>
</feature>
<accession>A0A1B9Y1Z8</accession>
<keyword evidence="3" id="KW-1185">Reference proteome</keyword>
<dbReference type="EMBL" id="MAKX01000001">
    <property type="protein sequence ID" value="OCK43779.1"/>
    <property type="molecule type" value="Genomic_DNA"/>
</dbReference>